<gene>
    <name evidence="3" type="primary">azf</name>
    <name evidence="3" type="ORF">LFW2832_00998</name>
</gene>
<accession>A0A5E4LSY3</accession>
<reference evidence="3 4" key="1">
    <citation type="submission" date="2019-08" db="EMBL/GenBank/DDBJ databases">
        <authorList>
            <person name="Vazquez-Campos X."/>
        </authorList>
    </citation>
    <scope>NUCLEOTIDE SEQUENCE [LARGE SCALE GENOMIC DNA]</scope>
    <source>
        <strain evidence="3">LFW-283_2</strain>
    </source>
</reference>
<dbReference type="InterPro" id="IPR036291">
    <property type="entry name" value="NAD(P)-bd_dom_sf"/>
</dbReference>
<dbReference type="Pfam" id="PF02719">
    <property type="entry name" value="Polysacc_synt_2"/>
    <property type="match status" value="1"/>
</dbReference>
<dbReference type="Proteomes" id="UP000789941">
    <property type="component" value="Unassembled WGS sequence"/>
</dbReference>
<feature type="domain" description="Polysaccharide biosynthesis protein CapD-like" evidence="2">
    <location>
        <begin position="10"/>
        <end position="281"/>
    </location>
</feature>
<dbReference type="GO" id="GO:0016491">
    <property type="term" value="F:oxidoreductase activity"/>
    <property type="evidence" value="ECO:0007669"/>
    <property type="project" value="UniProtKB-KW"/>
</dbReference>
<evidence type="ECO:0000313" key="3">
    <source>
        <dbReference type="EMBL" id="VVC04509.1"/>
    </source>
</evidence>
<dbReference type="Gene3D" id="3.40.50.720">
    <property type="entry name" value="NAD(P)-binding Rossmann-like Domain"/>
    <property type="match status" value="1"/>
</dbReference>
<proteinExistence type="inferred from homology"/>
<dbReference type="InterPro" id="IPR051203">
    <property type="entry name" value="Polysaccharide_Synthase-Rel"/>
</dbReference>
<evidence type="ECO:0000313" key="4">
    <source>
        <dbReference type="Proteomes" id="UP000789941"/>
    </source>
</evidence>
<keyword evidence="3" id="KW-0560">Oxidoreductase</keyword>
<evidence type="ECO:0000259" key="2">
    <source>
        <dbReference type="Pfam" id="PF02719"/>
    </source>
</evidence>
<sequence length="328" mass="37141">MEDILEDKVILLTGGTGSFGQKFVELALKNHNPKAVRIYSRGEHKQVDMERKFNDSRLRFFIGDVRDNKRLHRAMNGVDIVIHAAALKHVPVCEYNPIEAVRTNIDGAVNVIDAAIDNEVEKVVALSTDKAVQPVNLYGATKTVAEKLFIQGNAYSGKRKTRFACVRYGNVLGSNGSVVPLFLQQRKKNEITITDEKMTRFWITLEQGVDLVLKTIMQMKGGEIVIPKISSMKVTDLADVIAPNAKRKIIGIRPGEKIHEVLLTSEEANHTREFEEYFVIEPEQPFWDEKSHISGKRCSVNFIYASNTNTKWLDKPEMERLLKEKGFL</sequence>
<dbReference type="PANTHER" id="PTHR43318">
    <property type="entry name" value="UDP-N-ACETYLGLUCOSAMINE 4,6-DEHYDRATASE"/>
    <property type="match status" value="1"/>
</dbReference>
<comment type="caution">
    <text evidence="3">The sequence shown here is derived from an EMBL/GenBank/DDBJ whole genome shotgun (WGS) entry which is preliminary data.</text>
</comment>
<dbReference type="EMBL" id="CABMJJ010000009">
    <property type="protein sequence ID" value="VVC04509.1"/>
    <property type="molecule type" value="Genomic_DNA"/>
</dbReference>
<dbReference type="InterPro" id="IPR003869">
    <property type="entry name" value="Polysac_CapD-like"/>
</dbReference>
<dbReference type="AlphaFoldDB" id="A0A5E4LSY3"/>
<name>A0A5E4LSY3_9ARCH</name>
<dbReference type="NCBIfam" id="TIGR03589">
    <property type="entry name" value="PseB"/>
    <property type="match status" value="1"/>
</dbReference>
<dbReference type="EC" id="1.1.1.388" evidence="3"/>
<dbReference type="PANTHER" id="PTHR43318:SF2">
    <property type="entry name" value="UDP-N-ACETYLGLUCOSAMINE 4,6-DEHYDRATASE (INVERTING)"/>
    <property type="match status" value="1"/>
</dbReference>
<protein>
    <submittedName>
        <fullName evidence="3">NAD-dependent glucose-6-phosphate dehydrogenase</fullName>
        <ecNumber evidence="3">1.1.1.388</ecNumber>
    </submittedName>
</protein>
<dbReference type="CDD" id="cd05237">
    <property type="entry name" value="UDP_invert_4-6DH_SDR_e"/>
    <property type="match status" value="1"/>
</dbReference>
<dbReference type="SUPFAM" id="SSF51735">
    <property type="entry name" value="NAD(P)-binding Rossmann-fold domains"/>
    <property type="match status" value="1"/>
</dbReference>
<dbReference type="InterPro" id="IPR020025">
    <property type="entry name" value="PseB"/>
</dbReference>
<comment type="similarity">
    <text evidence="1">Belongs to the polysaccharide synthase family.</text>
</comment>
<evidence type="ECO:0000256" key="1">
    <source>
        <dbReference type="ARBA" id="ARBA00007430"/>
    </source>
</evidence>
<organism evidence="3 4">
    <name type="scientific">Candidatus Bilamarchaeum dharawalense</name>
    <dbReference type="NCBI Taxonomy" id="2885759"/>
    <lineage>
        <taxon>Archaea</taxon>
        <taxon>Candidatus Micrarchaeota</taxon>
        <taxon>Candidatus Micrarchaeia</taxon>
        <taxon>Candidatus Anstonellales</taxon>
        <taxon>Candidatus Bilamarchaeaceae</taxon>
        <taxon>Candidatus Bilamarchaeum</taxon>
    </lineage>
</organism>